<dbReference type="CDD" id="cd00146">
    <property type="entry name" value="PKD"/>
    <property type="match status" value="1"/>
</dbReference>
<evidence type="ECO:0000256" key="2">
    <source>
        <dbReference type="SAM" id="SignalP"/>
    </source>
</evidence>
<evidence type="ECO:0000259" key="3">
    <source>
        <dbReference type="PROSITE" id="PS50093"/>
    </source>
</evidence>
<dbReference type="EMBL" id="MHNW01000007">
    <property type="protein sequence ID" value="OGZ54375.1"/>
    <property type="molecule type" value="Genomic_DNA"/>
</dbReference>
<dbReference type="AlphaFoldDB" id="A0A1G2GVY3"/>
<dbReference type="PROSITE" id="PS00018">
    <property type="entry name" value="EF_HAND_1"/>
    <property type="match status" value="1"/>
</dbReference>
<dbReference type="InterPro" id="IPR000601">
    <property type="entry name" value="PKD_dom"/>
</dbReference>
<protein>
    <recommendedName>
        <fullName evidence="3">PKD domain-containing protein</fullName>
    </recommendedName>
</protein>
<feature type="chain" id="PRO_5009583011" description="PKD domain-containing protein" evidence="2">
    <location>
        <begin position="26"/>
        <end position="997"/>
    </location>
</feature>
<reference evidence="4 5" key="1">
    <citation type="journal article" date="2016" name="Nat. Commun.">
        <title>Thousands of microbial genomes shed light on interconnected biogeochemical processes in an aquifer system.</title>
        <authorList>
            <person name="Anantharaman K."/>
            <person name="Brown C.T."/>
            <person name="Hug L.A."/>
            <person name="Sharon I."/>
            <person name="Castelle C.J."/>
            <person name="Probst A.J."/>
            <person name="Thomas B.C."/>
            <person name="Singh A."/>
            <person name="Wilkins M.J."/>
            <person name="Karaoz U."/>
            <person name="Brodie E.L."/>
            <person name="Williams K.H."/>
            <person name="Hubbard S.S."/>
            <person name="Banfield J.F."/>
        </authorList>
    </citation>
    <scope>NUCLEOTIDE SEQUENCE [LARGE SCALE GENOMIC DNA]</scope>
</reference>
<evidence type="ECO:0000313" key="5">
    <source>
        <dbReference type="Proteomes" id="UP000179106"/>
    </source>
</evidence>
<keyword evidence="2" id="KW-0732">Signal</keyword>
<evidence type="ECO:0000256" key="1">
    <source>
        <dbReference type="SAM" id="Coils"/>
    </source>
</evidence>
<dbReference type="InterPro" id="IPR035986">
    <property type="entry name" value="PKD_dom_sf"/>
</dbReference>
<feature type="signal peptide" evidence="2">
    <location>
        <begin position="1"/>
        <end position="25"/>
    </location>
</feature>
<keyword evidence="1" id="KW-0175">Coiled coil</keyword>
<dbReference type="PROSITE" id="PS50093">
    <property type="entry name" value="PKD"/>
    <property type="match status" value="1"/>
</dbReference>
<evidence type="ECO:0000313" key="4">
    <source>
        <dbReference type="EMBL" id="OGZ54375.1"/>
    </source>
</evidence>
<dbReference type="InterPro" id="IPR022409">
    <property type="entry name" value="PKD/Chitinase_dom"/>
</dbReference>
<dbReference type="CDD" id="cd00102">
    <property type="entry name" value="IPT"/>
    <property type="match status" value="1"/>
</dbReference>
<dbReference type="InterPro" id="IPR014756">
    <property type="entry name" value="Ig_E-set"/>
</dbReference>
<comment type="caution">
    <text evidence="4">The sequence shown here is derived from an EMBL/GenBank/DDBJ whole genome shotgun (WGS) entry which is preliminary data.</text>
</comment>
<feature type="domain" description="PKD" evidence="3">
    <location>
        <begin position="329"/>
        <end position="400"/>
    </location>
</feature>
<gene>
    <name evidence="4" type="ORF">A3B25_01780</name>
</gene>
<dbReference type="Pfam" id="PF18911">
    <property type="entry name" value="PKD_4"/>
    <property type="match status" value="1"/>
</dbReference>
<dbReference type="STRING" id="1802126.A3B25_01780"/>
<feature type="coiled-coil region" evidence="1">
    <location>
        <begin position="47"/>
        <end position="74"/>
    </location>
</feature>
<organism evidence="4 5">
    <name type="scientific">Candidatus Ryanbacteria bacterium RIFCSPLOWO2_01_FULL_48_26</name>
    <dbReference type="NCBI Taxonomy" id="1802126"/>
    <lineage>
        <taxon>Bacteria</taxon>
        <taxon>Candidatus Ryaniibacteriota</taxon>
    </lineage>
</organism>
<dbReference type="SUPFAM" id="SSF49299">
    <property type="entry name" value="PKD domain"/>
    <property type="match status" value="1"/>
</dbReference>
<proteinExistence type="predicted"/>
<dbReference type="InterPro" id="IPR013783">
    <property type="entry name" value="Ig-like_fold"/>
</dbReference>
<dbReference type="Proteomes" id="UP000179106">
    <property type="component" value="Unassembled WGS sequence"/>
</dbReference>
<dbReference type="Gene3D" id="1.10.101.10">
    <property type="entry name" value="PGBD-like superfamily/PGBD"/>
    <property type="match status" value="1"/>
</dbReference>
<name>A0A1G2GVY3_9BACT</name>
<dbReference type="InterPro" id="IPR018247">
    <property type="entry name" value="EF_Hand_1_Ca_BS"/>
</dbReference>
<dbReference type="SUPFAM" id="SSF81296">
    <property type="entry name" value="E set domains"/>
    <property type="match status" value="1"/>
</dbReference>
<dbReference type="Gene3D" id="2.60.40.10">
    <property type="entry name" value="Immunoglobulins"/>
    <property type="match status" value="2"/>
</dbReference>
<sequence length="997" mass="105594">MKKFASVFSVVSLVSILAVPVSSFAVTSSGGAGGGGGTAVSANSDIVAQLQAQIAALLAQVQQLQAQLGAQQGQTPAVFCHNWTNNLRVGDRGNAVDALVTALVREGFIPNPSNERIYGEDFNEQVASAVVGFQEKYASEILTPNGLSHGTGYVGASTRAKLNRLYGCGQPTQPSITVLSPNGGESWTKGTAQTIKWQDGASFSCPPNAVCLRASTIYDIKLAQYYPPCVVGAPCAIPRYPYIYSYIIATAVGGSSYDWKVGNTKGDAVAPDGLYTVQICQSGTSTCDSSDSYFKITSDSTSNKPPVISGGAFPTTLSVGQTGTWTIYASDPENGALSYSVDWGDVLTALSPLSSTASPNSFIQNATFTHSYSSAGTYTVNFKVADNTGQVARTSATVQVGNTSQPSITNVFPSSGPEDTYVIISGFNFTSTGNEVRFDCYSGGGAGETNIPSLDGKTLKSSVPTVPIQAGTVISYPLSCKITVNNQNGTSNSMPFSITSDNTQPSITITSPWSGGEKWLAGSTQTVRWNSSNIPPTNDMQIFIIGKTQNYSQIISNGPNIGYMPITIPTALNGDYELMISTSINRQIYSGSVYFTITAPTVIPMTDAEIITALQSIVRSHQCSPITVSSCDNNLDLDNSGLVNVTDVSIIGAVLTLSDSQFDIAYKKIIAAVDARMGLANGAANYESGFDANRNGGIDQDDKSRISKAMIGTRVYPPTIQPLTNADILVWLEAVVRNNPTSSLTPVGSPSFDFDLSGDGRVNATDQITLRNLSSLSDADFQMARDKMVLAIQKRISSAVGNPLYDAYLDFDNSGVITIDDLTKARNAMNSTRPVTHTVTLNPSSDNFFQVTSGSLTLSQLTSAGFVTTLMPGTRLEEVLVFAGNPPSPLESASATYYQWNYQSGGIAFYKVGMGLTQYSNDTVSPYFMIRNNTTSAHTLTLPTNVKFFGSTVQNPTTRPWDTATSTTQSASLSEMASVLNSVQAAINQLKGQLGTQ</sequence>
<dbReference type="InterPro" id="IPR036366">
    <property type="entry name" value="PGBDSf"/>
</dbReference>
<accession>A0A1G2GVY3</accession>
<dbReference type="SMART" id="SM00089">
    <property type="entry name" value="PKD"/>
    <property type="match status" value="1"/>
</dbReference>